<evidence type="ECO:0000256" key="9">
    <source>
        <dbReference type="SAM" id="MobiDB-lite"/>
    </source>
</evidence>
<keyword evidence="7 10" id="KW-0472">Membrane</keyword>
<dbReference type="OrthoDB" id="9804259at2"/>
<feature type="region of interest" description="Disordered" evidence="9">
    <location>
        <begin position="620"/>
        <end position="651"/>
    </location>
</feature>
<dbReference type="GO" id="GO:0005886">
    <property type="term" value="C:plasma membrane"/>
    <property type="evidence" value="ECO:0007669"/>
    <property type="project" value="UniProtKB-SubCell"/>
</dbReference>
<dbReference type="Gene3D" id="1.20.1560.10">
    <property type="entry name" value="ABC transporter type 1, transmembrane domain"/>
    <property type="match status" value="1"/>
</dbReference>
<feature type="transmembrane region" description="Helical" evidence="10">
    <location>
        <begin position="89"/>
        <end position="114"/>
    </location>
</feature>
<feature type="domain" description="ABC transporter" evidence="11">
    <location>
        <begin position="378"/>
        <end position="612"/>
    </location>
</feature>
<dbReference type="CDD" id="cd18582">
    <property type="entry name" value="ABC_6TM_ATM1_ABCB7"/>
    <property type="match status" value="1"/>
</dbReference>
<sequence length="651" mass="72340">MSPPHLPDVADVPEPAGGPLERATLMGTLAHLWPYIWPGDRYDLKMRVVWSMVLLLAAKLITLTVPFSFKWATDALTGANTAPVQASNWHLWVIASPLLLTASYGVMRIVMAVLTQWRDGIFARVAMHAVRKLATITFVHMHELSLRFHLERKTGGLTRVLERGREGIEVIVRMVILQLIPTIVEVTLLMAVLLWQFDWRYVAATLITVTVYMYYTYVATEWRIGIRRKMNDSDTEANTKAIDSLLNYETVKYFSAEAREAQRYDKSVARYEDASIHTYTSLAVLNTGQAVIFTLGLTATMLMCAIGVRNGTNTVGDFVLVNAMMIQLYQPLNFMGMVYREIKQAIIDIEKMFGVIGREAEIKDEPGAQPLVVSAGTVRFEDVRFAYEPTRPILKGISFEVPAGKTVAIVGPSGAGKSTISRLLFRLYDISGGRILIDGQDIREVTQASLRASIGMVPQDTVLFNDTIRYNIRYGRWDAGDAEVEEAARLAQIDHFIRMAPMGYETQVGERGLKLSGGEKQRVAIARTVLKAPPILVLDEATSALDTHTEHEIQDALDRVAKNRTSLVIAHRLSTIVGADEIIVLDQGRISERGTHASLLAQGGLYASMWNRQREAEAAREKLARMADSSEAPNREPPPVEDALTAQAAAE</sequence>
<dbReference type="Gene3D" id="3.40.50.300">
    <property type="entry name" value="P-loop containing nucleotide triphosphate hydrolases"/>
    <property type="match status" value="1"/>
</dbReference>
<feature type="transmembrane region" description="Helical" evidence="10">
    <location>
        <begin position="201"/>
        <end position="220"/>
    </location>
</feature>
<comment type="caution">
    <text evidence="13">The sequence shown here is derived from an EMBL/GenBank/DDBJ whole genome shotgun (WGS) entry which is preliminary data.</text>
</comment>
<comment type="similarity">
    <text evidence="2">Belongs to the ABC transporter superfamily.</text>
</comment>
<dbReference type="SUPFAM" id="SSF90123">
    <property type="entry name" value="ABC transporter transmembrane region"/>
    <property type="match status" value="1"/>
</dbReference>
<evidence type="ECO:0000256" key="5">
    <source>
        <dbReference type="ARBA" id="ARBA00022840"/>
    </source>
</evidence>
<keyword evidence="14" id="KW-1185">Reference proteome</keyword>
<keyword evidence="3 10" id="KW-0812">Transmembrane</keyword>
<dbReference type="GO" id="GO:0005524">
    <property type="term" value="F:ATP binding"/>
    <property type="evidence" value="ECO:0007669"/>
    <property type="project" value="UniProtKB-KW"/>
</dbReference>
<dbReference type="GO" id="GO:0016887">
    <property type="term" value="F:ATP hydrolysis activity"/>
    <property type="evidence" value="ECO:0007669"/>
    <property type="project" value="InterPro"/>
</dbReference>
<dbReference type="EMBL" id="VSSS01000013">
    <property type="protein sequence ID" value="TYL98098.1"/>
    <property type="molecule type" value="Genomic_DNA"/>
</dbReference>
<evidence type="ECO:0000256" key="4">
    <source>
        <dbReference type="ARBA" id="ARBA00022741"/>
    </source>
</evidence>
<comment type="function">
    <text evidence="8">Involved in beta-(1--&gt;2)glucan export. Transmembrane domains (TMD) form a pore in the inner membrane and the ATP-binding domain (NBD) is responsible for energy generation.</text>
</comment>
<dbReference type="GO" id="GO:0140359">
    <property type="term" value="F:ABC-type transporter activity"/>
    <property type="evidence" value="ECO:0007669"/>
    <property type="project" value="InterPro"/>
</dbReference>
<keyword evidence="6 10" id="KW-1133">Transmembrane helix</keyword>
<dbReference type="PROSITE" id="PS50893">
    <property type="entry name" value="ABC_TRANSPORTER_2"/>
    <property type="match status" value="1"/>
</dbReference>
<dbReference type="InterPro" id="IPR003593">
    <property type="entry name" value="AAA+_ATPase"/>
</dbReference>
<dbReference type="CDD" id="cd03253">
    <property type="entry name" value="ABCC_ATM1_transporter"/>
    <property type="match status" value="1"/>
</dbReference>
<dbReference type="PANTHER" id="PTHR24221">
    <property type="entry name" value="ATP-BINDING CASSETTE SUB-FAMILY B"/>
    <property type="match status" value="1"/>
</dbReference>
<evidence type="ECO:0000256" key="8">
    <source>
        <dbReference type="ARBA" id="ARBA00024722"/>
    </source>
</evidence>
<dbReference type="RefSeq" id="WP_148771352.1">
    <property type="nucleotide sequence ID" value="NZ_VSSS01000013.1"/>
</dbReference>
<dbReference type="InterPro" id="IPR017871">
    <property type="entry name" value="ABC_transporter-like_CS"/>
</dbReference>
<dbReference type="PROSITE" id="PS50929">
    <property type="entry name" value="ABC_TM1F"/>
    <property type="match status" value="1"/>
</dbReference>
<evidence type="ECO:0000256" key="3">
    <source>
        <dbReference type="ARBA" id="ARBA00022692"/>
    </source>
</evidence>
<dbReference type="InterPro" id="IPR027417">
    <property type="entry name" value="P-loop_NTPase"/>
</dbReference>
<dbReference type="InterPro" id="IPR011527">
    <property type="entry name" value="ABC1_TM_dom"/>
</dbReference>
<reference evidence="13 14" key="1">
    <citation type="submission" date="2019-08" db="EMBL/GenBank/DDBJ databases">
        <title>Bradyrhizobium hipponensis sp. nov., a rhizobium isolated from a Lupinus angustifolius root nodule in Tunisia.</title>
        <authorList>
            <person name="Off K."/>
            <person name="Rejili M."/>
            <person name="Mars M."/>
            <person name="Brachmann A."/>
            <person name="Marin M."/>
        </authorList>
    </citation>
    <scope>NUCLEOTIDE SEQUENCE [LARGE SCALE GENOMIC DNA]</scope>
    <source>
        <strain evidence="13 14">CTAW71</strain>
    </source>
</reference>
<dbReference type="Pfam" id="PF00664">
    <property type="entry name" value="ABC_membrane"/>
    <property type="match status" value="1"/>
</dbReference>
<proteinExistence type="inferred from homology"/>
<dbReference type="PROSITE" id="PS00211">
    <property type="entry name" value="ABC_TRANSPORTER_1"/>
    <property type="match status" value="1"/>
</dbReference>
<dbReference type="Pfam" id="PF00005">
    <property type="entry name" value="ABC_tran"/>
    <property type="match status" value="1"/>
</dbReference>
<keyword evidence="4" id="KW-0547">Nucleotide-binding</keyword>
<dbReference type="InterPro" id="IPR039421">
    <property type="entry name" value="Type_1_exporter"/>
</dbReference>
<keyword evidence="5 13" id="KW-0067">ATP-binding</keyword>
<accession>A0A5D3KSA0</accession>
<protein>
    <submittedName>
        <fullName evidence="13">ABC transporter ATP-binding protein/permease</fullName>
    </submittedName>
</protein>
<dbReference type="PANTHER" id="PTHR24221:SF654">
    <property type="entry name" value="ATP-BINDING CASSETTE SUB-FAMILY B MEMBER 6"/>
    <property type="match status" value="1"/>
</dbReference>
<evidence type="ECO:0000313" key="13">
    <source>
        <dbReference type="EMBL" id="TYL98098.1"/>
    </source>
</evidence>
<dbReference type="InterPro" id="IPR036640">
    <property type="entry name" value="ABC1_TM_sf"/>
</dbReference>
<evidence type="ECO:0000259" key="11">
    <source>
        <dbReference type="PROSITE" id="PS50893"/>
    </source>
</evidence>
<dbReference type="SMART" id="SM00382">
    <property type="entry name" value="AAA"/>
    <property type="match status" value="1"/>
</dbReference>
<evidence type="ECO:0000256" key="1">
    <source>
        <dbReference type="ARBA" id="ARBA00004651"/>
    </source>
</evidence>
<dbReference type="Proteomes" id="UP000324758">
    <property type="component" value="Unassembled WGS sequence"/>
</dbReference>
<evidence type="ECO:0000256" key="2">
    <source>
        <dbReference type="ARBA" id="ARBA00005417"/>
    </source>
</evidence>
<feature type="domain" description="ABC transmembrane type-1" evidence="12">
    <location>
        <begin position="49"/>
        <end position="344"/>
    </location>
</feature>
<organism evidence="13 14">
    <name type="scientific">Bradyrhizobium rifense</name>
    <dbReference type="NCBI Taxonomy" id="515499"/>
    <lineage>
        <taxon>Bacteria</taxon>
        <taxon>Pseudomonadati</taxon>
        <taxon>Pseudomonadota</taxon>
        <taxon>Alphaproteobacteria</taxon>
        <taxon>Hyphomicrobiales</taxon>
        <taxon>Nitrobacteraceae</taxon>
        <taxon>Bradyrhizobium</taxon>
    </lineage>
</organism>
<evidence type="ECO:0000256" key="7">
    <source>
        <dbReference type="ARBA" id="ARBA00023136"/>
    </source>
</evidence>
<evidence type="ECO:0000256" key="6">
    <source>
        <dbReference type="ARBA" id="ARBA00022989"/>
    </source>
</evidence>
<feature type="transmembrane region" description="Helical" evidence="10">
    <location>
        <begin position="170"/>
        <end position="195"/>
    </location>
</feature>
<dbReference type="InterPro" id="IPR003439">
    <property type="entry name" value="ABC_transporter-like_ATP-bd"/>
</dbReference>
<evidence type="ECO:0000259" key="12">
    <source>
        <dbReference type="PROSITE" id="PS50929"/>
    </source>
</evidence>
<feature type="transmembrane region" description="Helical" evidence="10">
    <location>
        <begin position="48"/>
        <end position="69"/>
    </location>
</feature>
<dbReference type="AlphaFoldDB" id="A0A5D3KSA0"/>
<dbReference type="SUPFAM" id="SSF52540">
    <property type="entry name" value="P-loop containing nucleoside triphosphate hydrolases"/>
    <property type="match status" value="1"/>
</dbReference>
<comment type="subcellular location">
    <subcellularLocation>
        <location evidence="1">Cell membrane</location>
        <topology evidence="1">Multi-pass membrane protein</topology>
    </subcellularLocation>
</comment>
<evidence type="ECO:0000256" key="10">
    <source>
        <dbReference type="SAM" id="Phobius"/>
    </source>
</evidence>
<dbReference type="FunFam" id="3.40.50.300:FF:003468">
    <property type="entry name" value="ABC transporter"/>
    <property type="match status" value="1"/>
</dbReference>
<name>A0A5D3KSA0_9BRAD</name>
<gene>
    <name evidence="13" type="ORF">FXB40_06380</name>
</gene>
<evidence type="ECO:0000313" key="14">
    <source>
        <dbReference type="Proteomes" id="UP000324758"/>
    </source>
</evidence>